<evidence type="ECO:0000313" key="6">
    <source>
        <dbReference type="Proteomes" id="UP000251889"/>
    </source>
</evidence>
<evidence type="ECO:0000313" key="5">
    <source>
        <dbReference type="EMBL" id="RAW00741.1"/>
    </source>
</evidence>
<protein>
    <submittedName>
        <fullName evidence="5">Threonine aldolase</fullName>
    </submittedName>
</protein>
<dbReference type="RefSeq" id="WP_112747542.1">
    <property type="nucleotide sequence ID" value="NZ_QMFY01000006.1"/>
</dbReference>
<keyword evidence="3" id="KW-0663">Pyridoxal phosphate</keyword>
<dbReference type="PANTHER" id="PTHR48097">
    <property type="entry name" value="L-THREONINE ALDOLASE-RELATED"/>
    <property type="match status" value="1"/>
</dbReference>
<keyword evidence="6" id="KW-1185">Reference proteome</keyword>
<dbReference type="GO" id="GO:0006520">
    <property type="term" value="P:amino acid metabolic process"/>
    <property type="evidence" value="ECO:0007669"/>
    <property type="project" value="InterPro"/>
</dbReference>
<dbReference type="OrthoDB" id="9774495at2"/>
<dbReference type="Pfam" id="PF01212">
    <property type="entry name" value="Beta_elim_lyase"/>
    <property type="match status" value="1"/>
</dbReference>
<feature type="domain" description="Aromatic amino acid beta-eliminating lyase/threonine aldolase" evidence="4">
    <location>
        <begin position="5"/>
        <end position="289"/>
    </location>
</feature>
<dbReference type="InterPro" id="IPR001597">
    <property type="entry name" value="ArAA_b-elim_lyase/Thr_aldolase"/>
</dbReference>
<comment type="similarity">
    <text evidence="2">Belongs to the threonine aldolase family.</text>
</comment>
<evidence type="ECO:0000256" key="3">
    <source>
        <dbReference type="ARBA" id="ARBA00022898"/>
    </source>
</evidence>
<dbReference type="InterPro" id="IPR015421">
    <property type="entry name" value="PyrdxlP-dep_Trfase_major"/>
</dbReference>
<comment type="cofactor">
    <cofactor evidence="1">
        <name>pyridoxal 5'-phosphate</name>
        <dbReference type="ChEBI" id="CHEBI:597326"/>
    </cofactor>
</comment>
<dbReference type="Gene3D" id="3.90.1150.10">
    <property type="entry name" value="Aspartate Aminotransferase, domain 1"/>
    <property type="match status" value="1"/>
</dbReference>
<dbReference type="Gene3D" id="3.40.640.10">
    <property type="entry name" value="Type I PLP-dependent aspartate aminotransferase-like (Major domain)"/>
    <property type="match status" value="1"/>
</dbReference>
<evidence type="ECO:0000259" key="4">
    <source>
        <dbReference type="Pfam" id="PF01212"/>
    </source>
</evidence>
<dbReference type="InterPro" id="IPR015424">
    <property type="entry name" value="PyrdxlP-dep_Trfase"/>
</dbReference>
<dbReference type="CDD" id="cd06502">
    <property type="entry name" value="TA_like"/>
    <property type="match status" value="1"/>
</dbReference>
<organism evidence="5 6">
    <name type="scientific">Pseudochryseolinea flava</name>
    <dbReference type="NCBI Taxonomy" id="2059302"/>
    <lineage>
        <taxon>Bacteria</taxon>
        <taxon>Pseudomonadati</taxon>
        <taxon>Bacteroidota</taxon>
        <taxon>Cytophagia</taxon>
        <taxon>Cytophagales</taxon>
        <taxon>Fulvivirgaceae</taxon>
        <taxon>Pseudochryseolinea</taxon>
    </lineage>
</organism>
<dbReference type="AlphaFoldDB" id="A0A364Y1M4"/>
<dbReference type="InterPro" id="IPR015422">
    <property type="entry name" value="PyrdxlP-dep_Trfase_small"/>
</dbReference>
<evidence type="ECO:0000256" key="1">
    <source>
        <dbReference type="ARBA" id="ARBA00001933"/>
    </source>
</evidence>
<proteinExistence type="inferred from homology"/>
<dbReference type="SUPFAM" id="SSF53383">
    <property type="entry name" value="PLP-dependent transferases"/>
    <property type="match status" value="1"/>
</dbReference>
<sequence>MIKTFASDNYAGAHPDVMQAIINANVGHAAAYGADDYTTSAINKFKALLGDDIEVHFAYNGTGANVLGLASLTNAYNSIICSDLAHINVDESTAPEKFTGCKLVTVPTKNGKIYPEQIEEKIIRIDDQHHPQVKVISISQSTEYGTVYTIDEIKAISAVAKKNNLYLHMDGSRIANAAVSLQAEIKAITRDAGVDVLSFGGTKNGMLFGEAVVFFNTSVAKNFKYIRKQSMQLHSKMRFISAQFDALLTNNLWKKNATHANKMAQILKRRLQEIPGVTITQSVDANGIFALLPPAIIAKLQAVHYFYVWNEKTSEVRLMCAFDTTEEQVNAFADVALKLATQDTGL</sequence>
<evidence type="ECO:0000256" key="2">
    <source>
        <dbReference type="ARBA" id="ARBA00006966"/>
    </source>
</evidence>
<name>A0A364Y1M4_9BACT</name>
<reference evidence="5 6" key="1">
    <citation type="submission" date="2018-06" db="EMBL/GenBank/DDBJ databases">
        <title>Chryseolinea flavus sp. nov., a member of the phylum Bacteroidetes isolated from soil.</title>
        <authorList>
            <person name="Li Y."/>
            <person name="Wang J."/>
        </authorList>
    </citation>
    <scope>NUCLEOTIDE SEQUENCE [LARGE SCALE GENOMIC DNA]</scope>
    <source>
        <strain evidence="5 6">SDU1-6</strain>
    </source>
</reference>
<dbReference type="PANTHER" id="PTHR48097:SF5">
    <property type="entry name" value="LOW SPECIFICITY L-THREONINE ALDOLASE"/>
    <property type="match status" value="1"/>
</dbReference>
<dbReference type="Proteomes" id="UP000251889">
    <property type="component" value="Unassembled WGS sequence"/>
</dbReference>
<accession>A0A364Y1M4</accession>
<dbReference type="EMBL" id="QMFY01000006">
    <property type="protein sequence ID" value="RAW00741.1"/>
    <property type="molecule type" value="Genomic_DNA"/>
</dbReference>
<gene>
    <name evidence="5" type="ORF">DQQ10_14275</name>
</gene>
<dbReference type="GO" id="GO:0016829">
    <property type="term" value="F:lyase activity"/>
    <property type="evidence" value="ECO:0007669"/>
    <property type="project" value="InterPro"/>
</dbReference>
<comment type="caution">
    <text evidence="5">The sequence shown here is derived from an EMBL/GenBank/DDBJ whole genome shotgun (WGS) entry which is preliminary data.</text>
</comment>